<evidence type="ECO:0000256" key="7">
    <source>
        <dbReference type="ARBA" id="ARBA00023125"/>
    </source>
</evidence>
<dbReference type="InterPro" id="IPR001789">
    <property type="entry name" value="Sig_transdc_resp-reg_receiver"/>
</dbReference>
<evidence type="ECO:0000313" key="14">
    <source>
        <dbReference type="Proteomes" id="UP001454086"/>
    </source>
</evidence>
<evidence type="ECO:0000313" key="13">
    <source>
        <dbReference type="EMBL" id="MEQ2423518.1"/>
    </source>
</evidence>
<evidence type="ECO:0000256" key="9">
    <source>
        <dbReference type="ARBA" id="ARBA00024867"/>
    </source>
</evidence>
<dbReference type="PROSITE" id="PS01124">
    <property type="entry name" value="HTH_ARAC_FAMILY_2"/>
    <property type="match status" value="1"/>
</dbReference>
<evidence type="ECO:0000256" key="1">
    <source>
        <dbReference type="ARBA" id="ARBA00004496"/>
    </source>
</evidence>
<evidence type="ECO:0000256" key="2">
    <source>
        <dbReference type="ARBA" id="ARBA00018672"/>
    </source>
</evidence>
<dbReference type="Pfam" id="PF00072">
    <property type="entry name" value="Response_reg"/>
    <property type="match status" value="1"/>
</dbReference>
<evidence type="ECO:0000259" key="11">
    <source>
        <dbReference type="PROSITE" id="PS01124"/>
    </source>
</evidence>
<comment type="function">
    <text evidence="9">May play the central regulatory role in sporulation. It may be an element of the effector pathway responsible for the activation of sporulation genes in response to nutritional stress. Spo0A may act in concert with spo0H (a sigma factor) to control the expression of some genes that are critical to the sporulation process.</text>
</comment>
<keyword evidence="6" id="KW-0805">Transcription regulation</keyword>
<evidence type="ECO:0000256" key="4">
    <source>
        <dbReference type="ARBA" id="ARBA00022553"/>
    </source>
</evidence>
<evidence type="ECO:0000256" key="8">
    <source>
        <dbReference type="ARBA" id="ARBA00023163"/>
    </source>
</evidence>
<keyword evidence="4 10" id="KW-0597">Phosphoprotein</keyword>
<reference evidence="13 14" key="1">
    <citation type="submission" date="2024-03" db="EMBL/GenBank/DDBJ databases">
        <title>Human intestinal bacterial collection.</title>
        <authorList>
            <person name="Pauvert C."/>
            <person name="Hitch T.C.A."/>
            <person name="Clavel T."/>
        </authorList>
    </citation>
    <scope>NUCLEOTIDE SEQUENCE [LARGE SCALE GENOMIC DNA]</scope>
    <source>
        <strain evidence="13 14">CLA-SR-H021</strain>
    </source>
</reference>
<evidence type="ECO:0000256" key="5">
    <source>
        <dbReference type="ARBA" id="ARBA00023012"/>
    </source>
</evidence>
<dbReference type="PROSITE" id="PS50110">
    <property type="entry name" value="RESPONSE_REGULATORY"/>
    <property type="match status" value="1"/>
</dbReference>
<dbReference type="CDD" id="cd17536">
    <property type="entry name" value="REC_YesN-like"/>
    <property type="match status" value="1"/>
</dbReference>
<evidence type="ECO:0000259" key="12">
    <source>
        <dbReference type="PROSITE" id="PS50110"/>
    </source>
</evidence>
<comment type="subcellular location">
    <subcellularLocation>
        <location evidence="1">Cytoplasm</location>
    </subcellularLocation>
</comment>
<evidence type="ECO:0000256" key="6">
    <source>
        <dbReference type="ARBA" id="ARBA00023015"/>
    </source>
</evidence>
<feature type="domain" description="Response regulatory" evidence="12">
    <location>
        <begin position="3"/>
        <end position="120"/>
    </location>
</feature>
<dbReference type="Pfam" id="PF12833">
    <property type="entry name" value="HTH_18"/>
    <property type="match status" value="1"/>
</dbReference>
<dbReference type="InterPro" id="IPR009057">
    <property type="entry name" value="Homeodomain-like_sf"/>
</dbReference>
<feature type="modified residue" description="4-aspartylphosphate" evidence="10">
    <location>
        <position position="55"/>
    </location>
</feature>
<dbReference type="InterPro" id="IPR018060">
    <property type="entry name" value="HTH_AraC"/>
</dbReference>
<dbReference type="EMBL" id="JBBMFM010000002">
    <property type="protein sequence ID" value="MEQ2423518.1"/>
    <property type="molecule type" value="Genomic_DNA"/>
</dbReference>
<name>A0ABV1CZF3_9FIRM</name>
<feature type="domain" description="HTH araC/xylS-type" evidence="11">
    <location>
        <begin position="436"/>
        <end position="535"/>
    </location>
</feature>
<dbReference type="RefSeq" id="WP_025486011.1">
    <property type="nucleotide sequence ID" value="NZ_JAJFEB010000009.1"/>
</dbReference>
<accession>A0ABV1CZF3</accession>
<dbReference type="PANTHER" id="PTHR42713:SF3">
    <property type="entry name" value="TRANSCRIPTIONAL REGULATORY PROTEIN HPTR"/>
    <property type="match status" value="1"/>
</dbReference>
<dbReference type="Gene3D" id="3.40.50.2300">
    <property type="match status" value="1"/>
</dbReference>
<dbReference type="PANTHER" id="PTHR42713">
    <property type="entry name" value="HISTIDINE KINASE-RELATED"/>
    <property type="match status" value="1"/>
</dbReference>
<organism evidence="13 14">
    <name type="scientific">Enterocloster hominis</name>
    <name type="common">ex Hitch et al. 2024</name>
    <dbReference type="NCBI Taxonomy" id="1917870"/>
    <lineage>
        <taxon>Bacteria</taxon>
        <taxon>Bacillati</taxon>
        <taxon>Bacillota</taxon>
        <taxon>Clostridia</taxon>
        <taxon>Lachnospirales</taxon>
        <taxon>Lachnospiraceae</taxon>
        <taxon>Enterocloster</taxon>
    </lineage>
</organism>
<sequence>MLKLMIVEDEELLRMGLVTCVDWADLGYEIIGEAGDGEKALKLVEQNPPDVIITDIKMPRLNGIDMAEKLKADYPGIRIVVISGYDEFEYARRALKMGVSEYILKPINLEQLKKTVVELRMEIEEERKKDREFMELKSMRYEDMQALRQQMYTKLLLQKCSVEELGDYIGRLGEPVLDRYYGAGILAIEGFPVISMECDYLHVIDMDRSLEDFVNRTLKGLYGEDGQNGLTVLRANAGERILCICGESPGEVKQEGRRVREAFGTFNEETGPVELFFGTISRGLEGLHQSYLNVRKDSEVRFMKSLAAPDSSGSAFSSFDLPEFDKENLFFEIKSGSPQGIEDALRELQDTLSGRQVLSYMQLVLIITNLYGECIRLPEEAGGNAEEILGDPRQYYQRILEKKKRNDMIEELGRACFLIHAYFEKISGSRYKGIMERAAQYVEEHYSEEGLSMGDVAAYAHVSVSYLGMIIKNETGQTFIEYLTGIRIEKAKYFLKHTNMKNYEVAIACGYATPSYFSTVFKGMCGMTPSEYRNG</sequence>
<evidence type="ECO:0000256" key="3">
    <source>
        <dbReference type="ARBA" id="ARBA00022490"/>
    </source>
</evidence>
<dbReference type="InterPro" id="IPR011006">
    <property type="entry name" value="CheY-like_superfamily"/>
</dbReference>
<dbReference type="InterPro" id="IPR051552">
    <property type="entry name" value="HptR"/>
</dbReference>
<dbReference type="SMART" id="SM00342">
    <property type="entry name" value="HTH_ARAC"/>
    <property type="match status" value="1"/>
</dbReference>
<comment type="caution">
    <text evidence="13">The sequence shown here is derived from an EMBL/GenBank/DDBJ whole genome shotgun (WGS) entry which is preliminary data.</text>
</comment>
<keyword evidence="3" id="KW-0963">Cytoplasm</keyword>
<evidence type="ECO:0000256" key="10">
    <source>
        <dbReference type="PROSITE-ProRule" id="PRU00169"/>
    </source>
</evidence>
<proteinExistence type="predicted"/>
<keyword evidence="7" id="KW-0238">DNA-binding</keyword>
<keyword evidence="5" id="KW-0902">Two-component regulatory system</keyword>
<dbReference type="SUPFAM" id="SSF52172">
    <property type="entry name" value="CheY-like"/>
    <property type="match status" value="1"/>
</dbReference>
<dbReference type="Gene3D" id="1.10.10.60">
    <property type="entry name" value="Homeodomain-like"/>
    <property type="match status" value="2"/>
</dbReference>
<dbReference type="SUPFAM" id="SSF46689">
    <property type="entry name" value="Homeodomain-like"/>
    <property type="match status" value="2"/>
</dbReference>
<keyword evidence="8" id="KW-0804">Transcription</keyword>
<keyword evidence="14" id="KW-1185">Reference proteome</keyword>
<protein>
    <recommendedName>
        <fullName evidence="2">Stage 0 sporulation protein A homolog</fullName>
    </recommendedName>
</protein>
<gene>
    <name evidence="13" type="ORF">WMQ36_00900</name>
</gene>
<dbReference type="SMART" id="SM00448">
    <property type="entry name" value="REC"/>
    <property type="match status" value="1"/>
</dbReference>
<dbReference type="Proteomes" id="UP001454086">
    <property type="component" value="Unassembled WGS sequence"/>
</dbReference>